<organism evidence="1">
    <name type="scientific">Culex pipiens</name>
    <name type="common">House mosquito</name>
    <dbReference type="NCBI Taxonomy" id="7175"/>
    <lineage>
        <taxon>Eukaryota</taxon>
        <taxon>Metazoa</taxon>
        <taxon>Ecdysozoa</taxon>
        <taxon>Arthropoda</taxon>
        <taxon>Hexapoda</taxon>
        <taxon>Insecta</taxon>
        <taxon>Pterygota</taxon>
        <taxon>Neoptera</taxon>
        <taxon>Endopterygota</taxon>
        <taxon>Diptera</taxon>
        <taxon>Nematocera</taxon>
        <taxon>Culicoidea</taxon>
        <taxon>Culicidae</taxon>
        <taxon>Culicinae</taxon>
        <taxon>Culicini</taxon>
        <taxon>Culex</taxon>
        <taxon>Culex</taxon>
    </lineage>
</organism>
<sequence>MSSLANKSGNGAVTFDYETVRASCGDRFRFRTISSRYLAFSCRFQQGSSGQRSEKKSCPVLLPVEPTTSSIVERNCLLEPGNLFRRFNFGAEKIPHEIVFMVCGLPLSDSKCQCQNSLRPL</sequence>
<reference evidence="1" key="1">
    <citation type="submission" date="2021-05" db="EMBL/GenBank/DDBJ databases">
        <authorList>
            <person name="Alioto T."/>
            <person name="Alioto T."/>
            <person name="Gomez Garrido J."/>
        </authorList>
    </citation>
    <scope>NUCLEOTIDE SEQUENCE</scope>
</reference>
<proteinExistence type="predicted"/>
<dbReference type="AlphaFoldDB" id="A0A8D8C1T8"/>
<protein>
    <submittedName>
        <fullName evidence="1">(northern house mosquito) hypothetical protein</fullName>
    </submittedName>
</protein>
<dbReference type="EMBL" id="HBUE01102668">
    <property type="protein sequence ID" value="CAG6486099.1"/>
    <property type="molecule type" value="Transcribed_RNA"/>
</dbReference>
<accession>A0A8D8C1T8</accession>
<evidence type="ECO:0000313" key="1">
    <source>
        <dbReference type="EMBL" id="CAG6486099.1"/>
    </source>
</evidence>
<name>A0A8D8C1T8_CULPI</name>